<feature type="domain" description="N-acetyltransferase" evidence="1">
    <location>
        <begin position="6"/>
        <end position="204"/>
    </location>
</feature>
<dbReference type="SUPFAM" id="SSF55729">
    <property type="entry name" value="Acyl-CoA N-acyltransferases (Nat)"/>
    <property type="match status" value="1"/>
</dbReference>
<dbReference type="Proteomes" id="UP000215305">
    <property type="component" value="Unassembled WGS sequence"/>
</dbReference>
<evidence type="ECO:0000259" key="1">
    <source>
        <dbReference type="PROSITE" id="PS51186"/>
    </source>
</evidence>
<dbReference type="InterPro" id="IPR000182">
    <property type="entry name" value="GNAT_dom"/>
</dbReference>
<dbReference type="PANTHER" id="PTHR42791">
    <property type="entry name" value="GNAT FAMILY ACETYLTRANSFERASE"/>
    <property type="match status" value="1"/>
</dbReference>
<protein>
    <recommendedName>
        <fullName evidence="1">N-acetyltransferase domain-containing protein</fullName>
    </recommendedName>
</protein>
<dbReference type="OrthoDB" id="2832510at2759"/>
<dbReference type="RefSeq" id="XP_026615654.1">
    <property type="nucleotide sequence ID" value="XM_026754798.1"/>
</dbReference>
<dbReference type="AlphaFoldDB" id="A0A397H823"/>
<proteinExistence type="predicted"/>
<evidence type="ECO:0000313" key="2">
    <source>
        <dbReference type="EMBL" id="RHZ59241.1"/>
    </source>
</evidence>
<dbReference type="VEuPathDB" id="FungiDB:CDV56_101179"/>
<dbReference type="Pfam" id="PF00583">
    <property type="entry name" value="Acetyltransf_1"/>
    <property type="match status" value="1"/>
</dbReference>
<gene>
    <name evidence="2" type="ORF">CDV56_101179</name>
</gene>
<accession>A0A397H823</accession>
<keyword evidence="3" id="KW-1185">Reference proteome</keyword>
<organism evidence="2 3">
    <name type="scientific">Aspergillus thermomutatus</name>
    <name type="common">Neosartorya pseudofischeri</name>
    <dbReference type="NCBI Taxonomy" id="41047"/>
    <lineage>
        <taxon>Eukaryota</taxon>
        <taxon>Fungi</taxon>
        <taxon>Dikarya</taxon>
        <taxon>Ascomycota</taxon>
        <taxon>Pezizomycotina</taxon>
        <taxon>Eurotiomycetes</taxon>
        <taxon>Eurotiomycetidae</taxon>
        <taxon>Eurotiales</taxon>
        <taxon>Aspergillaceae</taxon>
        <taxon>Aspergillus</taxon>
        <taxon>Aspergillus subgen. Fumigati</taxon>
    </lineage>
</organism>
<dbReference type="GO" id="GO:0016747">
    <property type="term" value="F:acyltransferase activity, transferring groups other than amino-acyl groups"/>
    <property type="evidence" value="ECO:0007669"/>
    <property type="project" value="InterPro"/>
</dbReference>
<dbReference type="CDD" id="cd04301">
    <property type="entry name" value="NAT_SF"/>
    <property type="match status" value="1"/>
</dbReference>
<dbReference type="STRING" id="41047.A0A397H823"/>
<dbReference type="Gene3D" id="3.40.630.30">
    <property type="match status" value="1"/>
</dbReference>
<dbReference type="EMBL" id="NKHU02000062">
    <property type="protein sequence ID" value="RHZ59241.1"/>
    <property type="molecule type" value="Genomic_DNA"/>
</dbReference>
<name>A0A397H823_ASPTH</name>
<dbReference type="PANTHER" id="PTHR42791:SF2">
    <property type="entry name" value="N-ACETYLTRANSFERASE DOMAIN-CONTAINING PROTEIN"/>
    <property type="match status" value="1"/>
</dbReference>
<dbReference type="GeneID" id="38123153"/>
<reference evidence="2" key="1">
    <citation type="submission" date="2018-08" db="EMBL/GenBank/DDBJ databases">
        <title>Draft genome sequence of azole-resistant Aspergillus thermomutatus (Neosartorya pseudofischeri) strain HMR AF 39, isolated from a human nasal aspirate.</title>
        <authorList>
            <person name="Parent-Michaud M."/>
            <person name="Dufresne P.J."/>
            <person name="Fournier E."/>
            <person name="Martineau C."/>
            <person name="Moreira S."/>
            <person name="Perkins V."/>
            <person name="De Repentigny L."/>
            <person name="Dufresne S.F."/>
        </authorList>
    </citation>
    <scope>NUCLEOTIDE SEQUENCE [LARGE SCALE GENOMIC DNA]</scope>
    <source>
        <strain evidence="2">HMR AF 39</strain>
    </source>
</reference>
<comment type="caution">
    <text evidence="2">The sequence shown here is derived from an EMBL/GenBank/DDBJ whole genome shotgun (WGS) entry which is preliminary data.</text>
</comment>
<dbReference type="InterPro" id="IPR052523">
    <property type="entry name" value="Trichothecene_AcTrans"/>
</dbReference>
<dbReference type="PROSITE" id="PS51186">
    <property type="entry name" value="GNAT"/>
    <property type="match status" value="1"/>
</dbReference>
<evidence type="ECO:0000313" key="3">
    <source>
        <dbReference type="Proteomes" id="UP000215305"/>
    </source>
</evidence>
<sequence>MSSNNISLRPALPTDALTLARLHNEAFANNDLMEIMYGPLTQDDPPFAADLEQIIRDSPNAQILKAVDDESGRIVGWSWWSIYRDAEAHAKAEQEAVKWETTPPTTSICPQAYLDYHGLKSKMRAKWIGGRPVAILQVLVVHPKYQGRGLGRKLLKVGVEEAQRLRLPAWLEASPAGYTLYKTCGFCDVESLDLDFVAYGFPGPRRVYCMLMDDIDK</sequence>
<dbReference type="InterPro" id="IPR016181">
    <property type="entry name" value="Acyl_CoA_acyltransferase"/>
</dbReference>